<evidence type="ECO:0000313" key="6">
    <source>
        <dbReference type="EMBL" id="VBB05034.1"/>
    </source>
</evidence>
<dbReference type="PROSITE" id="PS50042">
    <property type="entry name" value="CNMP_BINDING_3"/>
    <property type="match status" value="1"/>
</dbReference>
<dbReference type="Gene3D" id="1.10.10.10">
    <property type="entry name" value="Winged helix-like DNA-binding domain superfamily/Winged helix DNA-binding domain"/>
    <property type="match status" value="1"/>
</dbReference>
<evidence type="ECO:0000259" key="5">
    <source>
        <dbReference type="PROSITE" id="PS51063"/>
    </source>
</evidence>
<dbReference type="SMART" id="SM00419">
    <property type="entry name" value="HTH_CRP"/>
    <property type="match status" value="1"/>
</dbReference>
<keyword evidence="3" id="KW-0804">Transcription</keyword>
<dbReference type="SUPFAM" id="SSF46785">
    <property type="entry name" value="Winged helix' DNA-binding domain"/>
    <property type="match status" value="1"/>
</dbReference>
<feature type="domain" description="Cyclic nucleotide-binding" evidence="4">
    <location>
        <begin position="14"/>
        <end position="134"/>
    </location>
</feature>
<proteinExistence type="predicted"/>
<name>A0A498R0S7_9FIRM</name>
<sequence length="228" mass="25302">MSIVDWQSLKSIPVFAALSDEQLAQVHKHAIERIYRKGMVIFMEGDTGEGFHYIKSGKVKIVKISDDGREHIIHILGPGDIFAGVVLFNQQPYPATAVTLEDSLIGIIRNSDMEQLASSNNQLVMQLIKAINQRLLYAQHKITNLALHDVTARTAEVILRLGREQGQQQGDKIAVALKLSRQELASLVGTTRETVTRTLSALKKDKMIDFNGHTIIILDEKALVALLS</sequence>
<keyword evidence="2" id="KW-0238">DNA-binding</keyword>
<gene>
    <name evidence="6" type="ORF">LUCI_0240</name>
</gene>
<evidence type="ECO:0000256" key="1">
    <source>
        <dbReference type="ARBA" id="ARBA00023015"/>
    </source>
</evidence>
<dbReference type="Pfam" id="PF00027">
    <property type="entry name" value="cNMP_binding"/>
    <property type="match status" value="1"/>
</dbReference>
<dbReference type="Proteomes" id="UP000277811">
    <property type="component" value="Unassembled WGS sequence"/>
</dbReference>
<organism evidence="6 7">
    <name type="scientific">Lucifera butyrica</name>
    <dbReference type="NCBI Taxonomy" id="1351585"/>
    <lineage>
        <taxon>Bacteria</taxon>
        <taxon>Bacillati</taxon>
        <taxon>Bacillota</taxon>
        <taxon>Negativicutes</taxon>
        <taxon>Veillonellales</taxon>
        <taxon>Veillonellaceae</taxon>
        <taxon>Lucifera</taxon>
    </lineage>
</organism>
<keyword evidence="1" id="KW-0805">Transcription regulation</keyword>
<dbReference type="RefSeq" id="WP_122626047.1">
    <property type="nucleotide sequence ID" value="NZ_UPPP01000052.1"/>
</dbReference>
<dbReference type="PROSITE" id="PS51063">
    <property type="entry name" value="HTH_CRP_2"/>
    <property type="match status" value="1"/>
</dbReference>
<keyword evidence="7" id="KW-1185">Reference proteome</keyword>
<feature type="domain" description="HTH crp-type" evidence="5">
    <location>
        <begin position="148"/>
        <end position="221"/>
    </location>
</feature>
<evidence type="ECO:0000313" key="7">
    <source>
        <dbReference type="Proteomes" id="UP000277811"/>
    </source>
</evidence>
<dbReference type="InterPro" id="IPR050397">
    <property type="entry name" value="Env_Response_Regulators"/>
</dbReference>
<dbReference type="InterPro" id="IPR014710">
    <property type="entry name" value="RmlC-like_jellyroll"/>
</dbReference>
<dbReference type="InterPro" id="IPR000595">
    <property type="entry name" value="cNMP-bd_dom"/>
</dbReference>
<dbReference type="CDD" id="cd00038">
    <property type="entry name" value="CAP_ED"/>
    <property type="match status" value="1"/>
</dbReference>
<dbReference type="GO" id="GO:0003677">
    <property type="term" value="F:DNA binding"/>
    <property type="evidence" value="ECO:0007669"/>
    <property type="project" value="UniProtKB-KW"/>
</dbReference>
<dbReference type="InterPro" id="IPR036390">
    <property type="entry name" value="WH_DNA-bd_sf"/>
</dbReference>
<dbReference type="InterPro" id="IPR012318">
    <property type="entry name" value="HTH_CRP"/>
</dbReference>
<reference evidence="6 7" key="1">
    <citation type="submission" date="2018-06" db="EMBL/GenBank/DDBJ databases">
        <authorList>
            <person name="Strepis N."/>
        </authorList>
    </citation>
    <scope>NUCLEOTIDE SEQUENCE [LARGE SCALE GENOMIC DNA]</scope>
    <source>
        <strain evidence="6">LUCI</strain>
    </source>
</reference>
<dbReference type="PANTHER" id="PTHR24567:SF74">
    <property type="entry name" value="HTH-TYPE TRANSCRIPTIONAL REGULATOR ARCR"/>
    <property type="match status" value="1"/>
</dbReference>
<dbReference type="AlphaFoldDB" id="A0A498R0S7"/>
<dbReference type="PRINTS" id="PR00034">
    <property type="entry name" value="HTHCRP"/>
</dbReference>
<dbReference type="InterPro" id="IPR018490">
    <property type="entry name" value="cNMP-bd_dom_sf"/>
</dbReference>
<dbReference type="SMART" id="SM00100">
    <property type="entry name" value="cNMP"/>
    <property type="match status" value="1"/>
</dbReference>
<evidence type="ECO:0000259" key="4">
    <source>
        <dbReference type="PROSITE" id="PS50042"/>
    </source>
</evidence>
<dbReference type="GO" id="GO:0005829">
    <property type="term" value="C:cytosol"/>
    <property type="evidence" value="ECO:0007669"/>
    <property type="project" value="TreeGrafter"/>
</dbReference>
<dbReference type="EMBL" id="UPPP01000052">
    <property type="protein sequence ID" value="VBB05034.1"/>
    <property type="molecule type" value="Genomic_DNA"/>
</dbReference>
<dbReference type="PROSITE" id="PS00042">
    <property type="entry name" value="HTH_CRP_1"/>
    <property type="match status" value="1"/>
</dbReference>
<dbReference type="InterPro" id="IPR036388">
    <property type="entry name" value="WH-like_DNA-bd_sf"/>
</dbReference>
<dbReference type="InterPro" id="IPR018335">
    <property type="entry name" value="Tscrpt_reg_HTH_Crp-type_CS"/>
</dbReference>
<dbReference type="CDD" id="cd00092">
    <property type="entry name" value="HTH_CRP"/>
    <property type="match status" value="1"/>
</dbReference>
<dbReference type="Gene3D" id="2.60.120.10">
    <property type="entry name" value="Jelly Rolls"/>
    <property type="match status" value="1"/>
</dbReference>
<dbReference type="SUPFAM" id="SSF51206">
    <property type="entry name" value="cAMP-binding domain-like"/>
    <property type="match status" value="1"/>
</dbReference>
<evidence type="ECO:0000256" key="2">
    <source>
        <dbReference type="ARBA" id="ARBA00023125"/>
    </source>
</evidence>
<dbReference type="Pfam" id="PF13545">
    <property type="entry name" value="HTH_Crp_2"/>
    <property type="match status" value="1"/>
</dbReference>
<dbReference type="PANTHER" id="PTHR24567">
    <property type="entry name" value="CRP FAMILY TRANSCRIPTIONAL REGULATORY PROTEIN"/>
    <property type="match status" value="1"/>
</dbReference>
<protein>
    <submittedName>
        <fullName evidence="6">Crp bacterial regulatory protein hth signature</fullName>
    </submittedName>
</protein>
<dbReference type="GO" id="GO:0003700">
    <property type="term" value="F:DNA-binding transcription factor activity"/>
    <property type="evidence" value="ECO:0007669"/>
    <property type="project" value="InterPro"/>
</dbReference>
<accession>A0A498R0S7</accession>
<dbReference type="OrthoDB" id="3176638at2"/>
<evidence type="ECO:0000256" key="3">
    <source>
        <dbReference type="ARBA" id="ARBA00023163"/>
    </source>
</evidence>